<evidence type="ECO:0000313" key="2">
    <source>
        <dbReference type="EMBL" id="MTD14806.1"/>
    </source>
</evidence>
<dbReference type="Gene3D" id="3.40.430.10">
    <property type="entry name" value="Dihydrofolate Reductase, subunit A"/>
    <property type="match status" value="1"/>
</dbReference>
<dbReference type="EMBL" id="WLYK01000005">
    <property type="protein sequence ID" value="MTD14806.1"/>
    <property type="molecule type" value="Genomic_DNA"/>
</dbReference>
<dbReference type="InterPro" id="IPR050765">
    <property type="entry name" value="Riboflavin_Biosynth_HTPR"/>
</dbReference>
<name>A0A7K1FL29_9ACTN</name>
<sequence length="198" mass="21005">MVTTDLSISIDGFAAGPRQSAEKPFGDGKVDALIRWMFEDGEASAAELAGIGGAGSYIMGRNMFGPDRGSFDLSWTGWWGDTPPYGAPVFVLSHHERESFELAGGTSFTFVNGIRPAFDLAVAAAQAAGSDRVAIAGGATTVNQFLAAGLIDELRLHISPVVLGSGERLFDRVPSVDLEQVSSRATSLVTHQVYRVLR</sequence>
<dbReference type="Proteomes" id="UP000460221">
    <property type="component" value="Unassembled WGS sequence"/>
</dbReference>
<dbReference type="InterPro" id="IPR002734">
    <property type="entry name" value="RibDG_C"/>
</dbReference>
<gene>
    <name evidence="2" type="ORF">GIS00_12730</name>
</gene>
<keyword evidence="3" id="KW-1185">Reference proteome</keyword>
<protein>
    <submittedName>
        <fullName evidence="2">Dihydrofolate reductase</fullName>
    </submittedName>
</protein>
<evidence type="ECO:0000259" key="1">
    <source>
        <dbReference type="Pfam" id="PF01872"/>
    </source>
</evidence>
<evidence type="ECO:0000313" key="3">
    <source>
        <dbReference type="Proteomes" id="UP000460221"/>
    </source>
</evidence>
<dbReference type="Pfam" id="PF01872">
    <property type="entry name" value="RibD_C"/>
    <property type="match status" value="1"/>
</dbReference>
<dbReference type="GO" id="GO:0008703">
    <property type="term" value="F:5-amino-6-(5-phosphoribosylamino)uracil reductase activity"/>
    <property type="evidence" value="ECO:0007669"/>
    <property type="project" value="InterPro"/>
</dbReference>
<accession>A0A7K1FL29</accession>
<feature type="domain" description="Bacterial bifunctional deaminase-reductase C-terminal" evidence="1">
    <location>
        <begin position="2"/>
        <end position="186"/>
    </location>
</feature>
<dbReference type="GO" id="GO:0009231">
    <property type="term" value="P:riboflavin biosynthetic process"/>
    <property type="evidence" value="ECO:0007669"/>
    <property type="project" value="InterPro"/>
</dbReference>
<proteinExistence type="predicted"/>
<dbReference type="AlphaFoldDB" id="A0A7K1FL29"/>
<reference evidence="2 3" key="1">
    <citation type="submission" date="2019-11" db="EMBL/GenBank/DDBJ databases">
        <authorList>
            <person name="Jiang L.-Q."/>
        </authorList>
    </citation>
    <scope>NUCLEOTIDE SEQUENCE [LARGE SCALE GENOMIC DNA]</scope>
    <source>
        <strain evidence="2 3">YIM 132087</strain>
    </source>
</reference>
<dbReference type="PANTHER" id="PTHR38011">
    <property type="entry name" value="DIHYDROFOLATE REDUCTASE FAMILY PROTEIN (AFU_ORTHOLOGUE AFUA_8G06820)"/>
    <property type="match status" value="1"/>
</dbReference>
<dbReference type="PANTHER" id="PTHR38011:SF12">
    <property type="entry name" value="BIFUNCTIONAL DEAMINASE-REDUCTASE DOMAIN PROTEIN"/>
    <property type="match status" value="1"/>
</dbReference>
<dbReference type="SUPFAM" id="SSF53597">
    <property type="entry name" value="Dihydrofolate reductase-like"/>
    <property type="match status" value="1"/>
</dbReference>
<dbReference type="InterPro" id="IPR024072">
    <property type="entry name" value="DHFR-like_dom_sf"/>
</dbReference>
<comment type="caution">
    <text evidence="2">The sequence shown here is derived from an EMBL/GenBank/DDBJ whole genome shotgun (WGS) entry which is preliminary data.</text>
</comment>
<organism evidence="2 3">
    <name type="scientific">Nakamurella alba</name>
    <dbReference type="NCBI Taxonomy" id="2665158"/>
    <lineage>
        <taxon>Bacteria</taxon>
        <taxon>Bacillati</taxon>
        <taxon>Actinomycetota</taxon>
        <taxon>Actinomycetes</taxon>
        <taxon>Nakamurellales</taxon>
        <taxon>Nakamurellaceae</taxon>
        <taxon>Nakamurella</taxon>
    </lineage>
</organism>